<dbReference type="HOGENOM" id="CLU_063050_1_0_6"/>
<proteinExistence type="inferred from homology"/>
<dbReference type="AlphaFoldDB" id="Q2SBF6"/>
<name>Q2SBF6_HAHCH</name>
<comment type="similarity">
    <text evidence="2">Belongs to the YejK family.</text>
</comment>
<evidence type="ECO:0000256" key="1">
    <source>
        <dbReference type="ARBA" id="ARBA00004453"/>
    </source>
</evidence>
<keyword evidence="5" id="KW-1185">Reference proteome</keyword>
<evidence type="ECO:0000256" key="3">
    <source>
        <dbReference type="ARBA" id="ARBA00022490"/>
    </source>
</evidence>
<reference evidence="4 5" key="1">
    <citation type="journal article" date="2005" name="Nucleic Acids Res.">
        <title>Genomic blueprint of Hahella chejuensis, a marine microbe producing an algicidal agent.</title>
        <authorList>
            <person name="Jeong H."/>
            <person name="Yim J.H."/>
            <person name="Lee C."/>
            <person name="Choi S.-H."/>
            <person name="Park Y.K."/>
            <person name="Yoon S.H."/>
            <person name="Hur C.-G."/>
            <person name="Kang H.-Y."/>
            <person name="Kim D."/>
            <person name="Lee H.H."/>
            <person name="Park K.H."/>
            <person name="Park S.-H."/>
            <person name="Park H.-S."/>
            <person name="Lee H.K."/>
            <person name="Oh T.K."/>
            <person name="Kim J.F."/>
        </authorList>
    </citation>
    <scope>NUCLEOTIDE SEQUENCE [LARGE SCALE GENOMIC DNA]</scope>
    <source>
        <strain evidence="4 5">KCTC 2396</strain>
    </source>
</reference>
<dbReference type="GO" id="GO:0003727">
    <property type="term" value="F:single-stranded RNA binding"/>
    <property type="evidence" value="ECO:0007669"/>
    <property type="project" value="TreeGrafter"/>
</dbReference>
<sequence length="346" mass="38935">MAISELSIQVLEKFSEDDASQTRIPQQLPKTGADNEAVFHTLRRLFAAKTGKAFGRINLHAEGQSFGPWLKDWYEGKMSFQQLTEKGLAEFKEKLDVIPLTTQSYLLWIHDQQGDARTLYIFVLESSVTNVVTNELQIEPIEHLDPQAITFALRIELDPLFASNQPDCASVYLQRNLRKIGEAGCHSFGFATHVDTVKETEVVLSGLERFAESLDPKSAAKLKKKAVEFCSDQEKLGEAVQIEELSIAIDEQNPDKFAHFMREAIPEAPAALRPDSRKLKQLVRFAGRGSGMSLSFSSEAINESIIYDSEKDALIIMEIPKSLKAQLKRYLSPQEEQEQNQSNDDE</sequence>
<dbReference type="PANTHER" id="PTHR38772">
    <property type="match status" value="1"/>
</dbReference>
<dbReference type="GO" id="GO:0043590">
    <property type="term" value="C:bacterial nucleoid"/>
    <property type="evidence" value="ECO:0007669"/>
    <property type="project" value="TreeGrafter"/>
</dbReference>
<dbReference type="RefSeq" id="WP_011399082.1">
    <property type="nucleotide sequence ID" value="NC_007645.1"/>
</dbReference>
<protein>
    <submittedName>
        <fullName evidence="4">Nucleoid-associated protein</fullName>
    </submittedName>
</protein>
<dbReference type="EMBL" id="CP000155">
    <property type="protein sequence ID" value="ABC32018.1"/>
    <property type="molecule type" value="Genomic_DNA"/>
</dbReference>
<evidence type="ECO:0000313" key="5">
    <source>
        <dbReference type="Proteomes" id="UP000000238"/>
    </source>
</evidence>
<dbReference type="Proteomes" id="UP000000238">
    <property type="component" value="Chromosome"/>
</dbReference>
<accession>Q2SBF6</accession>
<dbReference type="STRING" id="349521.HCH_05346"/>
<dbReference type="PANTHER" id="PTHR38772:SF1">
    <property type="entry name" value="NUCLEOID-ASSOCIATED PROTEIN YEJK"/>
    <property type="match status" value="1"/>
</dbReference>
<evidence type="ECO:0000313" key="4">
    <source>
        <dbReference type="EMBL" id="ABC32018.1"/>
    </source>
</evidence>
<gene>
    <name evidence="4" type="ordered locus">HCH_05346</name>
</gene>
<dbReference type="Pfam" id="PF04245">
    <property type="entry name" value="NA37"/>
    <property type="match status" value="1"/>
</dbReference>
<comment type="subcellular location">
    <subcellularLocation>
        <location evidence="1">Cytoplasm</location>
        <location evidence="1">Nucleoid</location>
    </subcellularLocation>
</comment>
<dbReference type="OrthoDB" id="9131762at2"/>
<organism evidence="4 5">
    <name type="scientific">Hahella chejuensis (strain KCTC 2396)</name>
    <dbReference type="NCBI Taxonomy" id="349521"/>
    <lineage>
        <taxon>Bacteria</taxon>
        <taxon>Pseudomonadati</taxon>
        <taxon>Pseudomonadota</taxon>
        <taxon>Gammaproteobacteria</taxon>
        <taxon>Oceanospirillales</taxon>
        <taxon>Hahellaceae</taxon>
        <taxon>Hahella</taxon>
    </lineage>
</organism>
<dbReference type="GO" id="GO:0003690">
    <property type="term" value="F:double-stranded DNA binding"/>
    <property type="evidence" value="ECO:0007669"/>
    <property type="project" value="TreeGrafter"/>
</dbReference>
<dbReference type="eggNOG" id="COG3081">
    <property type="taxonomic scope" value="Bacteria"/>
</dbReference>
<keyword evidence="3" id="KW-0963">Cytoplasm</keyword>
<evidence type="ECO:0000256" key="2">
    <source>
        <dbReference type="ARBA" id="ARBA00009035"/>
    </source>
</evidence>
<dbReference type="InterPro" id="IPR007358">
    <property type="entry name" value="Nucleoid_associated_NdpA"/>
</dbReference>
<dbReference type="KEGG" id="hch:HCH_05346"/>